<dbReference type="GO" id="GO:0000795">
    <property type="term" value="C:synaptonemal complex"/>
    <property type="evidence" value="ECO:0007669"/>
    <property type="project" value="InterPro"/>
</dbReference>
<dbReference type="Pfam" id="PF14634">
    <property type="entry name" value="zf-RING_5"/>
    <property type="match status" value="1"/>
</dbReference>
<sequence length="145" mass="16399">MDLELKCNRLTCRKSLIDKAVVTTCSHIFCPECANELFNAARLCPACETSLTEPDDVVICSLQPTNDYKTSVLSGLSPSTILEICSRSISFWQYQIHQENSFQQAVIRNLNDKTAQLQKQLDNVVREANSEISLLSKKKDELERD</sequence>
<reference evidence="7" key="1">
    <citation type="submission" date="2020-11" db="EMBL/GenBank/DDBJ databases">
        <authorList>
            <consortium name="DOE Joint Genome Institute"/>
            <person name="Ahrendt S."/>
            <person name="Riley R."/>
            <person name="Andreopoulos W."/>
            <person name="Labutti K."/>
            <person name="Pangilinan J."/>
            <person name="Ruiz-Duenas F.J."/>
            <person name="Barrasa J.M."/>
            <person name="Sanchez-Garcia M."/>
            <person name="Camarero S."/>
            <person name="Miyauchi S."/>
            <person name="Serrano A."/>
            <person name="Linde D."/>
            <person name="Babiker R."/>
            <person name="Drula E."/>
            <person name="Ayuso-Fernandez I."/>
            <person name="Pacheco R."/>
            <person name="Padilla G."/>
            <person name="Ferreira P."/>
            <person name="Barriuso J."/>
            <person name="Kellner H."/>
            <person name="Castanera R."/>
            <person name="Alfaro M."/>
            <person name="Ramirez L."/>
            <person name="Pisabarro A.G."/>
            <person name="Kuo A."/>
            <person name="Tritt A."/>
            <person name="Lipzen A."/>
            <person name="He G."/>
            <person name="Yan M."/>
            <person name="Ng V."/>
            <person name="Cullen D."/>
            <person name="Martin F."/>
            <person name="Rosso M.-N."/>
            <person name="Henrissat B."/>
            <person name="Hibbett D."/>
            <person name="Martinez A.T."/>
            <person name="Grigoriev I.V."/>
        </authorList>
    </citation>
    <scope>NUCLEOTIDE SEQUENCE</scope>
    <source>
        <strain evidence="7">CBS 506.95</strain>
    </source>
</reference>
<name>A0A9P6ERU0_9AGAR</name>
<organism evidence="7 8">
    <name type="scientific">Crepidotus variabilis</name>
    <dbReference type="NCBI Taxonomy" id="179855"/>
    <lineage>
        <taxon>Eukaryota</taxon>
        <taxon>Fungi</taxon>
        <taxon>Dikarya</taxon>
        <taxon>Basidiomycota</taxon>
        <taxon>Agaricomycotina</taxon>
        <taxon>Agaricomycetes</taxon>
        <taxon>Agaricomycetidae</taxon>
        <taxon>Agaricales</taxon>
        <taxon>Agaricineae</taxon>
        <taxon>Crepidotaceae</taxon>
        <taxon>Crepidotus</taxon>
    </lineage>
</organism>
<feature type="domain" description="RING-type" evidence="6">
    <location>
        <begin position="12"/>
        <end position="48"/>
    </location>
</feature>
<keyword evidence="8" id="KW-1185">Reference proteome</keyword>
<dbReference type="GO" id="GO:0061630">
    <property type="term" value="F:ubiquitin protein ligase activity"/>
    <property type="evidence" value="ECO:0007669"/>
    <property type="project" value="InterPro"/>
</dbReference>
<dbReference type="SUPFAM" id="SSF57850">
    <property type="entry name" value="RING/U-box"/>
    <property type="match status" value="1"/>
</dbReference>
<dbReference type="PANTHER" id="PTHR14305:SF0">
    <property type="entry name" value="E3 UBIQUITIN-PROTEIN LIGASE CCNB1IP1"/>
    <property type="match status" value="1"/>
</dbReference>
<dbReference type="Gene3D" id="3.30.40.10">
    <property type="entry name" value="Zinc/RING finger domain, C3HC4 (zinc finger)"/>
    <property type="match status" value="1"/>
</dbReference>
<dbReference type="InterPro" id="IPR013083">
    <property type="entry name" value="Znf_RING/FYVE/PHD"/>
</dbReference>
<evidence type="ECO:0000313" key="7">
    <source>
        <dbReference type="EMBL" id="KAF9534938.1"/>
    </source>
</evidence>
<dbReference type="PROSITE" id="PS00518">
    <property type="entry name" value="ZF_RING_1"/>
    <property type="match status" value="1"/>
</dbReference>
<evidence type="ECO:0000313" key="8">
    <source>
        <dbReference type="Proteomes" id="UP000807306"/>
    </source>
</evidence>
<keyword evidence="2 4" id="KW-0863">Zinc-finger</keyword>
<keyword evidence="1" id="KW-0479">Metal-binding</keyword>
<evidence type="ECO:0000256" key="2">
    <source>
        <dbReference type="ARBA" id="ARBA00022771"/>
    </source>
</evidence>
<evidence type="ECO:0000256" key="4">
    <source>
        <dbReference type="PROSITE-ProRule" id="PRU00175"/>
    </source>
</evidence>
<dbReference type="AlphaFoldDB" id="A0A9P6ERU0"/>
<feature type="non-terminal residue" evidence="7">
    <location>
        <position position="145"/>
    </location>
</feature>
<evidence type="ECO:0000256" key="1">
    <source>
        <dbReference type="ARBA" id="ARBA00022723"/>
    </source>
</evidence>
<feature type="coiled-coil region" evidence="5">
    <location>
        <begin position="107"/>
        <end position="145"/>
    </location>
</feature>
<evidence type="ECO:0000259" key="6">
    <source>
        <dbReference type="PROSITE" id="PS50089"/>
    </source>
</evidence>
<comment type="caution">
    <text evidence="7">The sequence shown here is derived from an EMBL/GenBank/DDBJ whole genome shotgun (WGS) entry which is preliminary data.</text>
</comment>
<dbReference type="OrthoDB" id="441210at2759"/>
<keyword evidence="3" id="KW-0862">Zinc</keyword>
<dbReference type="Proteomes" id="UP000807306">
    <property type="component" value="Unassembled WGS sequence"/>
</dbReference>
<protein>
    <recommendedName>
        <fullName evidence="6">RING-type domain-containing protein</fullName>
    </recommendedName>
</protein>
<dbReference type="EMBL" id="MU157825">
    <property type="protein sequence ID" value="KAF9534938.1"/>
    <property type="molecule type" value="Genomic_DNA"/>
</dbReference>
<dbReference type="InterPro" id="IPR017907">
    <property type="entry name" value="Znf_RING_CS"/>
</dbReference>
<dbReference type="InterPro" id="IPR001841">
    <property type="entry name" value="Znf_RING"/>
</dbReference>
<dbReference type="InterPro" id="IPR042448">
    <property type="entry name" value="CCNB1IP1"/>
</dbReference>
<gene>
    <name evidence="7" type="ORF">CPB83DRAFT_780892</name>
</gene>
<dbReference type="PANTHER" id="PTHR14305">
    <property type="entry name" value="E3 UBIQUITIN-PROTEIN LIGASE CCNB1IP1"/>
    <property type="match status" value="1"/>
</dbReference>
<accession>A0A9P6ERU0</accession>
<proteinExistence type="predicted"/>
<dbReference type="GO" id="GO:0008270">
    <property type="term" value="F:zinc ion binding"/>
    <property type="evidence" value="ECO:0007669"/>
    <property type="project" value="UniProtKB-KW"/>
</dbReference>
<evidence type="ECO:0000256" key="3">
    <source>
        <dbReference type="ARBA" id="ARBA00022833"/>
    </source>
</evidence>
<dbReference type="GO" id="GO:0007131">
    <property type="term" value="P:reciprocal meiotic recombination"/>
    <property type="evidence" value="ECO:0007669"/>
    <property type="project" value="InterPro"/>
</dbReference>
<evidence type="ECO:0000256" key="5">
    <source>
        <dbReference type="SAM" id="Coils"/>
    </source>
</evidence>
<keyword evidence="5" id="KW-0175">Coiled coil</keyword>
<dbReference type="PROSITE" id="PS50089">
    <property type="entry name" value="ZF_RING_2"/>
    <property type="match status" value="1"/>
</dbReference>